<dbReference type="InterPro" id="IPR036291">
    <property type="entry name" value="NAD(P)-bd_dom_sf"/>
</dbReference>
<dbReference type="InterPro" id="IPR011032">
    <property type="entry name" value="GroES-like_sf"/>
</dbReference>
<reference evidence="6 7" key="1">
    <citation type="submission" date="2021-03" db="EMBL/GenBank/DDBJ databases">
        <authorList>
            <person name="King G.J."/>
            <person name="Bancroft I."/>
            <person name="Baten A."/>
            <person name="Bloomfield J."/>
            <person name="Borpatragohain P."/>
            <person name="He Z."/>
            <person name="Irish N."/>
            <person name="Irwin J."/>
            <person name="Liu K."/>
            <person name="Mauleon R.P."/>
            <person name="Moore J."/>
            <person name="Morris R."/>
            <person name="Ostergaard L."/>
            <person name="Wang B."/>
            <person name="Wells R."/>
        </authorList>
    </citation>
    <scope>NUCLEOTIDE SEQUENCE [LARGE SCALE GENOMIC DNA]</scope>
    <source>
        <strain evidence="6">R-o-18</strain>
        <tissue evidence="6">Leaf</tissue>
    </source>
</reference>
<accession>A0ABQ7MZ36</accession>
<evidence type="ECO:0000256" key="1">
    <source>
        <dbReference type="ARBA" id="ARBA00001947"/>
    </source>
</evidence>
<evidence type="ECO:0000256" key="4">
    <source>
        <dbReference type="ARBA" id="ARBA00022833"/>
    </source>
</evidence>
<dbReference type="PANTHER" id="PTHR43161:SF9">
    <property type="entry name" value="SORBITOL DEHYDROGENASE"/>
    <property type="match status" value="1"/>
</dbReference>
<dbReference type="SUPFAM" id="SSF51735">
    <property type="entry name" value="NAD(P)-binding Rossmann-fold domains"/>
    <property type="match status" value="1"/>
</dbReference>
<keyword evidence="7" id="KW-1185">Reference proteome</keyword>
<evidence type="ECO:0000313" key="6">
    <source>
        <dbReference type="EMBL" id="KAG5403947.1"/>
    </source>
</evidence>
<evidence type="ECO:0000256" key="5">
    <source>
        <dbReference type="ARBA" id="ARBA00023002"/>
    </source>
</evidence>
<evidence type="ECO:0000256" key="2">
    <source>
        <dbReference type="ARBA" id="ARBA00008072"/>
    </source>
</evidence>
<comment type="similarity">
    <text evidence="2">Belongs to the zinc-containing alcohol dehydrogenase family.</text>
</comment>
<name>A0ABQ7MZ36_BRACM</name>
<dbReference type="Gene3D" id="3.40.50.720">
    <property type="entry name" value="NAD(P)-binding Rossmann-like Domain"/>
    <property type="match status" value="1"/>
</dbReference>
<dbReference type="Proteomes" id="UP000823674">
    <property type="component" value="Chromosome A03"/>
</dbReference>
<keyword evidence="4" id="KW-0862">Zinc</keyword>
<evidence type="ECO:0000256" key="3">
    <source>
        <dbReference type="ARBA" id="ARBA00022723"/>
    </source>
</evidence>
<comment type="caution">
    <text evidence="6">The sequence shown here is derived from an EMBL/GenBank/DDBJ whole genome shotgun (WGS) entry which is preliminary data.</text>
</comment>
<sequence length="89" mass="9536">MDAWLAGPHDARIKMKAVGTCGSDAHYPKEQCVSHKCWCTVYTLVAAEVGPETHILVMGAGPIGLVTMLAARSFGVPRIVIVDVDDNRS</sequence>
<comment type="cofactor">
    <cofactor evidence="1">
        <name>Zn(2+)</name>
        <dbReference type="ChEBI" id="CHEBI:29105"/>
    </cofactor>
</comment>
<dbReference type="PANTHER" id="PTHR43161">
    <property type="entry name" value="SORBITOL DEHYDROGENASE"/>
    <property type="match status" value="1"/>
</dbReference>
<protein>
    <recommendedName>
        <fullName evidence="8">Alcohol dehydrogenase-like C-terminal domain-containing protein</fullName>
    </recommendedName>
</protein>
<keyword evidence="3" id="KW-0479">Metal-binding</keyword>
<gene>
    <name evidence="6" type="primary">A03p016520.1_BraROA</name>
    <name evidence="6" type="ORF">IGI04_010066</name>
</gene>
<dbReference type="EMBL" id="JADBGQ010000003">
    <property type="protein sequence ID" value="KAG5403947.1"/>
    <property type="molecule type" value="Genomic_DNA"/>
</dbReference>
<dbReference type="SUPFAM" id="SSF50129">
    <property type="entry name" value="GroES-like"/>
    <property type="match status" value="1"/>
</dbReference>
<organism evidence="6 7">
    <name type="scientific">Brassica rapa subsp. trilocularis</name>
    <dbReference type="NCBI Taxonomy" id="1813537"/>
    <lineage>
        <taxon>Eukaryota</taxon>
        <taxon>Viridiplantae</taxon>
        <taxon>Streptophyta</taxon>
        <taxon>Embryophyta</taxon>
        <taxon>Tracheophyta</taxon>
        <taxon>Spermatophyta</taxon>
        <taxon>Magnoliopsida</taxon>
        <taxon>eudicotyledons</taxon>
        <taxon>Gunneridae</taxon>
        <taxon>Pentapetalae</taxon>
        <taxon>rosids</taxon>
        <taxon>malvids</taxon>
        <taxon>Brassicales</taxon>
        <taxon>Brassicaceae</taxon>
        <taxon>Brassiceae</taxon>
        <taxon>Brassica</taxon>
    </lineage>
</organism>
<proteinExistence type="inferred from homology"/>
<evidence type="ECO:0008006" key="8">
    <source>
        <dbReference type="Google" id="ProtNLM"/>
    </source>
</evidence>
<keyword evidence="5" id="KW-0560">Oxidoreductase</keyword>
<evidence type="ECO:0000313" key="7">
    <source>
        <dbReference type="Proteomes" id="UP000823674"/>
    </source>
</evidence>